<dbReference type="EMBL" id="KZ678398">
    <property type="protein sequence ID" value="PSR94430.1"/>
    <property type="molecule type" value="Genomic_DNA"/>
</dbReference>
<dbReference type="AlphaFoldDB" id="A0A2T3AF86"/>
<evidence type="ECO:0000256" key="1">
    <source>
        <dbReference type="SAM" id="MobiDB-lite"/>
    </source>
</evidence>
<protein>
    <submittedName>
        <fullName evidence="2">Uncharacterized protein</fullName>
    </submittedName>
</protein>
<dbReference type="Proteomes" id="UP000241462">
    <property type="component" value="Unassembled WGS sequence"/>
</dbReference>
<accession>A0A2T3AF86</accession>
<keyword evidence="3" id="KW-1185">Reference proteome</keyword>
<gene>
    <name evidence="2" type="ORF">BD289DRAFT_140652</name>
</gene>
<evidence type="ECO:0000313" key="2">
    <source>
        <dbReference type="EMBL" id="PSR94430.1"/>
    </source>
</evidence>
<name>A0A2T3AF86_9PEZI</name>
<proteinExistence type="predicted"/>
<organism evidence="2 3">
    <name type="scientific">Coniella lustricola</name>
    <dbReference type="NCBI Taxonomy" id="2025994"/>
    <lineage>
        <taxon>Eukaryota</taxon>
        <taxon>Fungi</taxon>
        <taxon>Dikarya</taxon>
        <taxon>Ascomycota</taxon>
        <taxon>Pezizomycotina</taxon>
        <taxon>Sordariomycetes</taxon>
        <taxon>Sordariomycetidae</taxon>
        <taxon>Diaporthales</taxon>
        <taxon>Schizoparmaceae</taxon>
        <taxon>Coniella</taxon>
    </lineage>
</organism>
<evidence type="ECO:0000313" key="3">
    <source>
        <dbReference type="Proteomes" id="UP000241462"/>
    </source>
</evidence>
<sequence>MATAHQQIELRKQVPFERQCRVLTPSSIMLRLPQSNENVLIQTKKIKKNNLSMLPIIVPSQAPHNQIQALNYVTPNQFPPPDSADTWKPKKTNRSQNDMTAPTMPCYGCIAIDEADAKKSDAVMKKRHPLFYTEILP</sequence>
<reference evidence="2 3" key="1">
    <citation type="journal article" date="2018" name="Mycol. Prog.">
        <title>Coniella lustricola, a new species from submerged detritus.</title>
        <authorList>
            <person name="Raudabaugh D.B."/>
            <person name="Iturriaga T."/>
            <person name="Carver A."/>
            <person name="Mondo S."/>
            <person name="Pangilinan J."/>
            <person name="Lipzen A."/>
            <person name="He G."/>
            <person name="Amirebrahimi M."/>
            <person name="Grigoriev I.V."/>
            <person name="Miller A.N."/>
        </authorList>
    </citation>
    <scope>NUCLEOTIDE SEQUENCE [LARGE SCALE GENOMIC DNA]</scope>
    <source>
        <strain evidence="2 3">B22-T-1</strain>
    </source>
</reference>
<dbReference type="InParanoid" id="A0A2T3AF86"/>
<feature type="region of interest" description="Disordered" evidence="1">
    <location>
        <begin position="78"/>
        <end position="100"/>
    </location>
</feature>